<dbReference type="InterPro" id="IPR010730">
    <property type="entry name" value="HET"/>
</dbReference>
<protein>
    <recommendedName>
        <fullName evidence="1">Heterokaryon incompatibility domain-containing protein</fullName>
    </recommendedName>
</protein>
<reference evidence="2" key="1">
    <citation type="submission" date="2022-11" db="EMBL/GenBank/DDBJ databases">
        <title>Genome Sequence of Cubamyces cubensis.</title>
        <authorList>
            <person name="Buettner E."/>
        </authorList>
    </citation>
    <scope>NUCLEOTIDE SEQUENCE</scope>
    <source>
        <strain evidence="2">MPL-01</strain>
    </source>
</reference>
<keyword evidence="3" id="KW-1185">Reference proteome</keyword>
<dbReference type="PANTHER" id="PTHR33112:SF16">
    <property type="entry name" value="HETEROKARYON INCOMPATIBILITY DOMAIN-CONTAINING PROTEIN"/>
    <property type="match status" value="1"/>
</dbReference>
<name>A0AAD7TRY6_9APHY</name>
<dbReference type="AlphaFoldDB" id="A0AAD7TRY6"/>
<dbReference type="Pfam" id="PF06985">
    <property type="entry name" value="HET"/>
    <property type="match status" value="1"/>
</dbReference>
<evidence type="ECO:0000313" key="3">
    <source>
        <dbReference type="Proteomes" id="UP001215151"/>
    </source>
</evidence>
<dbReference type="EMBL" id="JAPEVG010000221">
    <property type="protein sequence ID" value="KAJ8473485.1"/>
    <property type="molecule type" value="Genomic_DNA"/>
</dbReference>
<feature type="domain" description="Heterokaryon incompatibility" evidence="1">
    <location>
        <begin position="5"/>
        <end position="168"/>
    </location>
</feature>
<sequence>MRGQYVALSYVWGGQQRHRTTKNNLASYIRHGINPAILPRTIQDAIRVTRALGLRFLWLDSLCIIQDSEEDKHRELASMRNVYRYAYVTIDAARAAKATEGFLQDGSALAHGATLPFVHPIAHRSYPGYPIGQLGNLYLDATPWDKETNADRLSRTNETGRRGWCLQETLLSTRSLVFTSETLQLRCQQVTQNVGGADHNESYDLPRLPDVILRSGDSAEIERGSRLWKEICCAWRGIVENYSRRSLSYSSDKLIACAAIAEMFAPVLGPDYLAGLWRSTLLEDLLWRRDSRDQGAVSSQRRPQQDTRAPTWSWASFDGPVEYLPYLSRDDGRETIFLAEVVTCTVAPQDQELPYGPARIGSVLVLRSKCTPCRYADHGDYLRVERTPAPSERESVKPPLLVAQFRLDRPSQLPRRRRCFFSRPQELWLVPLTQDVSGNISPIRGLVVARARRGTQATVQEENQRDVFRRVGLFWAFPRTASTLKFFDNVPTVEIVLV</sequence>
<gene>
    <name evidence="2" type="ORF">ONZ51_g7844</name>
</gene>
<evidence type="ECO:0000259" key="1">
    <source>
        <dbReference type="Pfam" id="PF06985"/>
    </source>
</evidence>
<evidence type="ECO:0000313" key="2">
    <source>
        <dbReference type="EMBL" id="KAJ8473485.1"/>
    </source>
</evidence>
<proteinExistence type="predicted"/>
<comment type="caution">
    <text evidence="2">The sequence shown here is derived from an EMBL/GenBank/DDBJ whole genome shotgun (WGS) entry which is preliminary data.</text>
</comment>
<organism evidence="2 3">
    <name type="scientific">Trametes cubensis</name>
    <dbReference type="NCBI Taxonomy" id="1111947"/>
    <lineage>
        <taxon>Eukaryota</taxon>
        <taxon>Fungi</taxon>
        <taxon>Dikarya</taxon>
        <taxon>Basidiomycota</taxon>
        <taxon>Agaricomycotina</taxon>
        <taxon>Agaricomycetes</taxon>
        <taxon>Polyporales</taxon>
        <taxon>Polyporaceae</taxon>
        <taxon>Trametes</taxon>
    </lineage>
</organism>
<dbReference type="PANTHER" id="PTHR33112">
    <property type="entry name" value="DOMAIN PROTEIN, PUTATIVE-RELATED"/>
    <property type="match status" value="1"/>
</dbReference>
<accession>A0AAD7TRY6</accession>
<dbReference type="Proteomes" id="UP001215151">
    <property type="component" value="Unassembled WGS sequence"/>
</dbReference>